<keyword evidence="3" id="KW-0233">DNA recombination</keyword>
<organism evidence="8 9">
    <name type="scientific">Pseudomonas soli</name>
    <dbReference type="NCBI Taxonomy" id="1306993"/>
    <lineage>
        <taxon>Bacteria</taxon>
        <taxon>Pseudomonadati</taxon>
        <taxon>Pseudomonadota</taxon>
        <taxon>Gammaproteobacteria</taxon>
        <taxon>Pseudomonadales</taxon>
        <taxon>Pseudomonadaceae</taxon>
        <taxon>Pseudomonas</taxon>
    </lineage>
</organism>
<feature type="domain" description="Core-binding (CB)" evidence="7">
    <location>
        <begin position="71"/>
        <end position="148"/>
    </location>
</feature>
<accession>A0A2V4IM83</accession>
<evidence type="ECO:0000256" key="1">
    <source>
        <dbReference type="ARBA" id="ARBA00022908"/>
    </source>
</evidence>
<dbReference type="InterPro" id="IPR011010">
    <property type="entry name" value="DNA_brk_join_enz"/>
</dbReference>
<evidence type="ECO:0000259" key="6">
    <source>
        <dbReference type="PROSITE" id="PS51898"/>
    </source>
</evidence>
<feature type="region of interest" description="Disordered" evidence="5">
    <location>
        <begin position="1"/>
        <end position="27"/>
    </location>
</feature>
<reference evidence="8 9" key="1">
    <citation type="submission" date="2018-06" db="EMBL/GenBank/DDBJ databases">
        <title>Pseudomonas diversity within urban Lake Michigan freshwaters.</title>
        <authorList>
            <person name="Batrich M."/>
            <person name="Hatzopoulos T."/>
            <person name="Putonti C."/>
        </authorList>
    </citation>
    <scope>NUCLEOTIDE SEQUENCE [LARGE SCALE GENOMIC DNA]</scope>
    <source>
        <strain evidence="8 9">LBp-160603</strain>
    </source>
</reference>
<evidence type="ECO:0000313" key="8">
    <source>
        <dbReference type="EMBL" id="PYB84170.1"/>
    </source>
</evidence>
<dbReference type="Gene3D" id="3.30.160.60">
    <property type="entry name" value="Classic Zinc Finger"/>
    <property type="match status" value="1"/>
</dbReference>
<evidence type="ECO:0000256" key="4">
    <source>
        <dbReference type="PROSITE-ProRule" id="PRU01248"/>
    </source>
</evidence>
<proteinExistence type="predicted"/>
<evidence type="ECO:0000256" key="2">
    <source>
        <dbReference type="ARBA" id="ARBA00023125"/>
    </source>
</evidence>
<evidence type="ECO:0000259" key="7">
    <source>
        <dbReference type="PROSITE" id="PS51900"/>
    </source>
</evidence>
<dbReference type="GO" id="GO:0003677">
    <property type="term" value="F:DNA binding"/>
    <property type="evidence" value="ECO:0007669"/>
    <property type="project" value="UniProtKB-UniRule"/>
</dbReference>
<dbReference type="Proteomes" id="UP000247620">
    <property type="component" value="Unassembled WGS sequence"/>
</dbReference>
<comment type="caution">
    <text evidence="8">The sequence shown here is derived from an EMBL/GenBank/DDBJ whole genome shotgun (WGS) entry which is preliminary data.</text>
</comment>
<dbReference type="PROSITE" id="PS51898">
    <property type="entry name" value="TYR_RECOMBINASE"/>
    <property type="match status" value="1"/>
</dbReference>
<dbReference type="Pfam" id="PF00589">
    <property type="entry name" value="Phage_integrase"/>
    <property type="match status" value="1"/>
</dbReference>
<evidence type="ECO:0000313" key="9">
    <source>
        <dbReference type="Proteomes" id="UP000247620"/>
    </source>
</evidence>
<dbReference type="EMBL" id="QJRO01000003">
    <property type="protein sequence ID" value="PYB84170.1"/>
    <property type="molecule type" value="Genomic_DNA"/>
</dbReference>
<dbReference type="AlphaFoldDB" id="A0A2V4IM83"/>
<dbReference type="Gene3D" id="1.10.443.10">
    <property type="entry name" value="Intergrase catalytic core"/>
    <property type="match status" value="1"/>
</dbReference>
<dbReference type="GO" id="GO:0015074">
    <property type="term" value="P:DNA integration"/>
    <property type="evidence" value="ECO:0007669"/>
    <property type="project" value="UniProtKB-KW"/>
</dbReference>
<name>A0A2V4IM83_9PSED</name>
<dbReference type="PROSITE" id="PS51900">
    <property type="entry name" value="CB"/>
    <property type="match status" value="1"/>
</dbReference>
<dbReference type="GO" id="GO:0006310">
    <property type="term" value="P:DNA recombination"/>
    <property type="evidence" value="ECO:0007669"/>
    <property type="project" value="UniProtKB-KW"/>
</dbReference>
<dbReference type="InterPro" id="IPR044068">
    <property type="entry name" value="CB"/>
</dbReference>
<dbReference type="SUPFAM" id="SSF56349">
    <property type="entry name" value="DNA breaking-rejoining enzymes"/>
    <property type="match status" value="1"/>
</dbReference>
<dbReference type="InterPro" id="IPR002104">
    <property type="entry name" value="Integrase_catalytic"/>
</dbReference>
<sequence>MRPRKTENRDLPPGVYRRKRTSKSKKNPDKEWISYYYRDKSGKEVTLGTDLSLARLKWAELEAKEKPKDLVTMGAIFERYERDIIPKKAPRTQKDNLAEIRQLRNYFEKAPIDGITPAHVAKYRDARTAPVRANREIATLSHIFNIAREWGLTTNENPCQGVRKNKEVPRDFYANDAIWNAVYAKAVGELKDAMDLAYLTGQRPADVLVMRRDDIEGKALGVKQKKTQKKLRIMLEVDGVESSLGALIRKILERNAPHGSPYLLLTDNGKRVTAPMLRHRWDDAREEAVKEAAAAGDQVLAGRISQFQFRDIRPKAASEITDVDHASLLLGHTKGDITERVYRRVGALAKPTK</sequence>
<protein>
    <submittedName>
        <fullName evidence="8">Integrase</fullName>
    </submittedName>
</protein>
<dbReference type="InterPro" id="IPR013762">
    <property type="entry name" value="Integrase-like_cat_sf"/>
</dbReference>
<dbReference type="InterPro" id="IPR010998">
    <property type="entry name" value="Integrase_recombinase_N"/>
</dbReference>
<gene>
    <name evidence="8" type="ORF">DMX07_06395</name>
</gene>
<feature type="compositionally biased region" description="Basic residues" evidence="5">
    <location>
        <begin position="16"/>
        <end position="25"/>
    </location>
</feature>
<keyword evidence="1" id="KW-0229">DNA integration</keyword>
<feature type="compositionally biased region" description="Basic and acidic residues" evidence="5">
    <location>
        <begin position="1"/>
        <end position="10"/>
    </location>
</feature>
<dbReference type="Gene3D" id="1.10.150.130">
    <property type="match status" value="1"/>
</dbReference>
<evidence type="ECO:0000256" key="5">
    <source>
        <dbReference type="SAM" id="MobiDB-lite"/>
    </source>
</evidence>
<dbReference type="RefSeq" id="WP_110698400.1">
    <property type="nucleotide sequence ID" value="NZ_QJRO01000003.1"/>
</dbReference>
<keyword evidence="2 4" id="KW-0238">DNA-binding</keyword>
<evidence type="ECO:0000256" key="3">
    <source>
        <dbReference type="ARBA" id="ARBA00023172"/>
    </source>
</evidence>
<feature type="domain" description="Tyr recombinase" evidence="6">
    <location>
        <begin position="168"/>
        <end position="353"/>
    </location>
</feature>